<dbReference type="GO" id="GO:0003735">
    <property type="term" value="F:structural constituent of ribosome"/>
    <property type="evidence" value="ECO:0007669"/>
    <property type="project" value="InterPro"/>
</dbReference>
<evidence type="ECO:0000256" key="4">
    <source>
        <dbReference type="ARBA" id="ARBA00035269"/>
    </source>
</evidence>
<keyword evidence="7" id="KW-1185">Reference proteome</keyword>
<evidence type="ECO:0000256" key="2">
    <source>
        <dbReference type="ARBA" id="ARBA00022980"/>
    </source>
</evidence>
<sequence>MNGRKVYEIPNRILKFNKPDNFSFGVAARLPEAYKKFWYEWKKQKPVPVHYIPEPGKWKRNPETGEVTPVQNFPIPMMFPNECHQGLWGGEGIVRGFQKRKPRRRRVPHYWFPTLHRSVIYSEILNKHMTVVVTMRALDLIHENYGLDHYILKTPACDLQSLLAFKLKRKMLLSLMNRDLYPDDPVKREDVYNTYKKYLGNYTEEEVEWYGLTMFEAIKKQMNREEVMNKPKPLKIMYRAELVEQLQAAGIEEVKAALEEYEGNVKSQKISSWLSKLNPFSSRK</sequence>
<dbReference type="SUPFAM" id="SSF143800">
    <property type="entry name" value="L28p-like"/>
    <property type="match status" value="1"/>
</dbReference>
<dbReference type="Proteomes" id="UP000235965">
    <property type="component" value="Unassembled WGS sequence"/>
</dbReference>
<dbReference type="InterPro" id="IPR026569">
    <property type="entry name" value="Ribosomal_bL28"/>
</dbReference>
<evidence type="ECO:0000256" key="3">
    <source>
        <dbReference type="ARBA" id="ARBA00023274"/>
    </source>
</evidence>
<proteinExistence type="inferred from homology"/>
<gene>
    <name evidence="6" type="ORF">B7P43_G05661</name>
</gene>
<reference evidence="6 7" key="1">
    <citation type="submission" date="2017-12" db="EMBL/GenBank/DDBJ databases">
        <title>Hemimetabolous genomes reveal molecular basis of termite eusociality.</title>
        <authorList>
            <person name="Harrison M.C."/>
            <person name="Jongepier E."/>
            <person name="Robertson H.M."/>
            <person name="Arning N."/>
            <person name="Bitard-Feildel T."/>
            <person name="Chao H."/>
            <person name="Childers C.P."/>
            <person name="Dinh H."/>
            <person name="Doddapaneni H."/>
            <person name="Dugan S."/>
            <person name="Gowin J."/>
            <person name="Greiner C."/>
            <person name="Han Y."/>
            <person name="Hu H."/>
            <person name="Hughes D.S.T."/>
            <person name="Huylmans A.-K."/>
            <person name="Kemena C."/>
            <person name="Kremer L.P.M."/>
            <person name="Lee S.L."/>
            <person name="Lopez-Ezquerra A."/>
            <person name="Mallet L."/>
            <person name="Monroy-Kuhn J.M."/>
            <person name="Moser A."/>
            <person name="Murali S.C."/>
            <person name="Muzny D.M."/>
            <person name="Otani S."/>
            <person name="Piulachs M.-D."/>
            <person name="Poelchau M."/>
            <person name="Qu J."/>
            <person name="Schaub F."/>
            <person name="Wada-Katsumata A."/>
            <person name="Worley K.C."/>
            <person name="Xie Q."/>
            <person name="Ylla G."/>
            <person name="Poulsen M."/>
            <person name="Gibbs R.A."/>
            <person name="Schal C."/>
            <person name="Richards S."/>
            <person name="Belles X."/>
            <person name="Korb J."/>
            <person name="Bornberg-Bauer E."/>
        </authorList>
    </citation>
    <scope>NUCLEOTIDE SEQUENCE [LARGE SCALE GENOMIC DNA]</scope>
    <source>
        <tissue evidence="6">Whole body</tissue>
    </source>
</reference>
<protein>
    <recommendedName>
        <fullName evidence="4">Large ribosomal subunit protein bL28m</fullName>
    </recommendedName>
    <alternativeName>
        <fullName evidence="5">39S ribosomal protein L28, mitochondrial</fullName>
    </alternativeName>
</protein>
<dbReference type="InterPro" id="IPR034704">
    <property type="entry name" value="Ribosomal_bL28/bL31-like_sf"/>
</dbReference>
<dbReference type="GO" id="GO:0005762">
    <property type="term" value="C:mitochondrial large ribosomal subunit"/>
    <property type="evidence" value="ECO:0007669"/>
    <property type="project" value="TreeGrafter"/>
</dbReference>
<dbReference type="PANTHER" id="PTHR13528:SF2">
    <property type="entry name" value="LARGE RIBOSOMAL SUBUNIT PROTEIN BL28M"/>
    <property type="match status" value="1"/>
</dbReference>
<comment type="caution">
    <text evidence="6">The sequence shown here is derived from an EMBL/GenBank/DDBJ whole genome shotgun (WGS) entry which is preliminary data.</text>
</comment>
<dbReference type="OrthoDB" id="361870at2759"/>
<dbReference type="STRING" id="105785.A0A2J7RFS8"/>
<dbReference type="FunCoup" id="A0A2J7RFS8">
    <property type="interactions" value="528"/>
</dbReference>
<dbReference type="PANTHER" id="PTHR13528">
    <property type="entry name" value="39S RIBOSOMAL PROTEIN L28, MITOCHONDRIAL"/>
    <property type="match status" value="1"/>
</dbReference>
<keyword evidence="2" id="KW-0689">Ribosomal protein</keyword>
<dbReference type="InParanoid" id="A0A2J7RFS8"/>
<organism evidence="6 7">
    <name type="scientific">Cryptotermes secundus</name>
    <dbReference type="NCBI Taxonomy" id="105785"/>
    <lineage>
        <taxon>Eukaryota</taxon>
        <taxon>Metazoa</taxon>
        <taxon>Ecdysozoa</taxon>
        <taxon>Arthropoda</taxon>
        <taxon>Hexapoda</taxon>
        <taxon>Insecta</taxon>
        <taxon>Pterygota</taxon>
        <taxon>Neoptera</taxon>
        <taxon>Polyneoptera</taxon>
        <taxon>Dictyoptera</taxon>
        <taxon>Blattodea</taxon>
        <taxon>Blattoidea</taxon>
        <taxon>Termitoidae</taxon>
        <taxon>Kalotermitidae</taxon>
        <taxon>Cryptotermitinae</taxon>
        <taxon>Cryptotermes</taxon>
    </lineage>
</organism>
<accession>A0A2J7RFS8</accession>
<comment type="similarity">
    <text evidence="1">Belongs to the bacterial ribosomal protein bL28 family.</text>
</comment>
<evidence type="ECO:0000256" key="1">
    <source>
        <dbReference type="ARBA" id="ARBA00008760"/>
    </source>
</evidence>
<keyword evidence="3" id="KW-0687">Ribonucleoprotein</keyword>
<evidence type="ECO:0000313" key="6">
    <source>
        <dbReference type="EMBL" id="PNF39689.1"/>
    </source>
</evidence>
<name>A0A2J7RFS8_9NEOP</name>
<dbReference type="AlphaFoldDB" id="A0A2J7RFS8"/>
<dbReference type="EMBL" id="NEVH01004410">
    <property type="protein sequence ID" value="PNF39689.1"/>
    <property type="molecule type" value="Genomic_DNA"/>
</dbReference>
<evidence type="ECO:0000313" key="7">
    <source>
        <dbReference type="Proteomes" id="UP000235965"/>
    </source>
</evidence>
<evidence type="ECO:0000256" key="5">
    <source>
        <dbReference type="ARBA" id="ARBA00035538"/>
    </source>
</evidence>